<dbReference type="PANTHER" id="PTHR43157">
    <property type="entry name" value="PHOSPHATIDYLINOSITOL-GLYCAN BIOSYNTHESIS CLASS F PROTEIN-RELATED"/>
    <property type="match status" value="1"/>
</dbReference>
<dbReference type="PRINTS" id="PR00081">
    <property type="entry name" value="GDHRDH"/>
</dbReference>
<keyword evidence="3" id="KW-1185">Reference proteome</keyword>
<reference evidence="2 3" key="1">
    <citation type="journal article" date="2018" name="Sci. Rep.">
        <title>Comparative genomics provides insights into the lifestyle and reveals functional heterogeneity of dark septate endophytic fungi.</title>
        <authorList>
            <person name="Knapp D.G."/>
            <person name="Nemeth J.B."/>
            <person name="Barry K."/>
            <person name="Hainaut M."/>
            <person name="Henrissat B."/>
            <person name="Johnson J."/>
            <person name="Kuo A."/>
            <person name="Lim J.H.P."/>
            <person name="Lipzen A."/>
            <person name="Nolan M."/>
            <person name="Ohm R.A."/>
            <person name="Tamas L."/>
            <person name="Grigoriev I.V."/>
            <person name="Spatafora J.W."/>
            <person name="Nagy L.G."/>
            <person name="Kovacs G.M."/>
        </authorList>
    </citation>
    <scope>NUCLEOTIDE SEQUENCE [LARGE SCALE GENOMIC DNA]</scope>
    <source>
        <strain evidence="2 3">DSE2036</strain>
    </source>
</reference>
<dbReference type="GO" id="GO:0016491">
    <property type="term" value="F:oxidoreductase activity"/>
    <property type="evidence" value="ECO:0007669"/>
    <property type="project" value="UniProtKB-KW"/>
</dbReference>
<protein>
    <submittedName>
        <fullName evidence="2">NAD(P)-binding protein</fullName>
    </submittedName>
</protein>
<accession>A0A2V1D1W2</accession>
<evidence type="ECO:0000313" key="2">
    <source>
        <dbReference type="EMBL" id="PVH91619.1"/>
    </source>
</evidence>
<dbReference type="Gene3D" id="3.40.50.720">
    <property type="entry name" value="NAD(P)-binding Rossmann-like Domain"/>
    <property type="match status" value="1"/>
</dbReference>
<dbReference type="OrthoDB" id="542013at2759"/>
<dbReference type="STRING" id="97972.A0A2V1D1W2"/>
<gene>
    <name evidence="2" type="ORF">DM02DRAFT_606392</name>
</gene>
<evidence type="ECO:0000313" key="3">
    <source>
        <dbReference type="Proteomes" id="UP000244855"/>
    </source>
</evidence>
<dbReference type="Pfam" id="PF00106">
    <property type="entry name" value="adh_short"/>
    <property type="match status" value="1"/>
</dbReference>
<dbReference type="SUPFAM" id="SSF51735">
    <property type="entry name" value="NAD(P)-binding Rossmann-fold domains"/>
    <property type="match status" value="1"/>
</dbReference>
<evidence type="ECO:0000256" key="1">
    <source>
        <dbReference type="ARBA" id="ARBA00023002"/>
    </source>
</evidence>
<name>A0A2V1D1W2_9PLEO</name>
<dbReference type="Proteomes" id="UP000244855">
    <property type="component" value="Unassembled WGS sequence"/>
</dbReference>
<dbReference type="InterPro" id="IPR036291">
    <property type="entry name" value="NAD(P)-bd_dom_sf"/>
</dbReference>
<sequence>MASFGAFLSRQFFGVLPEPKHDLTGQTVIVTGSNVGLGKEAARHFVRLGASTVILAVRTVSKGEAAKADIEKSEGKSGVLQVWPLNMSSYESVIEFAARAQKELERIDIAVLNAGIVTAKWNVHEQDESTITVNVVSTFLLALSLFPKMSETASKFNKRPTLTLVTSDVHYRAKFVEGQAPEGKLFEALNKKPEPLTEGAMMERYQVSKLLDLLGTRAIADRKSAALSPVTVNCVSPGLCHS</sequence>
<dbReference type="PANTHER" id="PTHR43157:SF31">
    <property type="entry name" value="PHOSPHATIDYLINOSITOL-GLYCAN BIOSYNTHESIS CLASS F PROTEIN"/>
    <property type="match status" value="1"/>
</dbReference>
<dbReference type="EMBL" id="KZ805819">
    <property type="protein sequence ID" value="PVH91619.1"/>
    <property type="molecule type" value="Genomic_DNA"/>
</dbReference>
<proteinExistence type="predicted"/>
<keyword evidence="1" id="KW-0560">Oxidoreductase</keyword>
<organism evidence="2 3">
    <name type="scientific">Periconia macrospinosa</name>
    <dbReference type="NCBI Taxonomy" id="97972"/>
    <lineage>
        <taxon>Eukaryota</taxon>
        <taxon>Fungi</taxon>
        <taxon>Dikarya</taxon>
        <taxon>Ascomycota</taxon>
        <taxon>Pezizomycotina</taxon>
        <taxon>Dothideomycetes</taxon>
        <taxon>Pleosporomycetidae</taxon>
        <taxon>Pleosporales</taxon>
        <taxon>Massarineae</taxon>
        <taxon>Periconiaceae</taxon>
        <taxon>Periconia</taxon>
    </lineage>
</organism>
<dbReference type="AlphaFoldDB" id="A0A2V1D1W2"/>
<dbReference type="InterPro" id="IPR002347">
    <property type="entry name" value="SDR_fam"/>
</dbReference>